<feature type="compositionally biased region" description="Basic and acidic residues" evidence="2">
    <location>
        <begin position="188"/>
        <end position="209"/>
    </location>
</feature>
<feature type="domain" description="Glabrous enhancer-binding protein-like DBD" evidence="3">
    <location>
        <begin position="217"/>
        <end position="311"/>
    </location>
</feature>
<dbReference type="EMBL" id="CP126659">
    <property type="protein sequence ID" value="WJZ99518.1"/>
    <property type="molecule type" value="Genomic_DNA"/>
</dbReference>
<dbReference type="InterPro" id="IPR007592">
    <property type="entry name" value="GEBP"/>
</dbReference>
<feature type="compositionally biased region" description="Acidic residues" evidence="2">
    <location>
        <begin position="17"/>
        <end position="27"/>
    </location>
</feature>
<evidence type="ECO:0000256" key="2">
    <source>
        <dbReference type="SAM" id="MobiDB-lite"/>
    </source>
</evidence>
<feature type="compositionally biased region" description="Basic and acidic residues" evidence="2">
    <location>
        <begin position="335"/>
        <end position="355"/>
    </location>
</feature>
<protein>
    <recommendedName>
        <fullName evidence="3">Glabrous enhancer-binding protein-like DBD domain-containing protein</fullName>
    </recommendedName>
</protein>
<gene>
    <name evidence="4" type="ORF">VitviT2T_017956</name>
</gene>
<dbReference type="PANTHER" id="PTHR31662:SF33">
    <property type="entry name" value="DNA-BINDING STOREKEEPER PROTEIN TRANSCRIPTIONAL REGULATOR-LIKE PROTEIN"/>
    <property type="match status" value="1"/>
</dbReference>
<feature type="region of interest" description="Disordered" evidence="2">
    <location>
        <begin position="317"/>
        <end position="355"/>
    </location>
</feature>
<sequence length="436" mass="48392">MVLKYNPLLVPPPVSSSDEEPSDSENDVSDRENDVADSENDVVDSDSDNDVSEAESEENDVDSGDDDVVVVEDSEDEQPIGLLKKSKAGASASKTPTAGASSSKAPTAGASSSKPAAEPGSESNSDGGSDEVRSVSSPDSDGFTVRQIVLKREKQVVAGTARRLSGKKPARSGPSGSEAEKKRKRKKVDGGDGAERSEKKEVDSGEGAVKSEKRALFQRLWSEEDEIALLQGLGEYERQKGTDPFYEMDGFFEFIKGSIHIRVTQTQLVNKARRMRRKFVRNAMRGKDGKDPSFKRPHDRRAYEVSKTIWGDGKMKIRPKRRGRPFGTSNRVASRKREMIKKEDAPQNTQEEKGGEDFWARYPCLRDSIDSFPSLPEWGKKLMMEKLIETPEEKLNELEGRWKELGRAVCELHLSHLQLIKDQAKVVHETMTSDSQ</sequence>
<feature type="region of interest" description="Disordered" evidence="2">
    <location>
        <begin position="1"/>
        <end position="209"/>
    </location>
</feature>
<evidence type="ECO:0000313" key="4">
    <source>
        <dbReference type="EMBL" id="WJZ99518.1"/>
    </source>
</evidence>
<reference evidence="4 5" key="1">
    <citation type="journal article" date="2023" name="Hortic Res">
        <title>The complete reference genome for grapevine (Vitis vinifera L.) genetics and breeding.</title>
        <authorList>
            <person name="Shi X."/>
            <person name="Cao S."/>
            <person name="Wang X."/>
            <person name="Huang S."/>
            <person name="Wang Y."/>
            <person name="Liu Z."/>
            <person name="Liu W."/>
            <person name="Leng X."/>
            <person name="Peng Y."/>
            <person name="Wang N."/>
            <person name="Wang Y."/>
            <person name="Ma Z."/>
            <person name="Xu X."/>
            <person name="Zhang F."/>
            <person name="Xue H."/>
            <person name="Zhong H."/>
            <person name="Wang Y."/>
            <person name="Zhang K."/>
            <person name="Velt A."/>
            <person name="Avia K."/>
            <person name="Holtgrawe D."/>
            <person name="Grimplet J."/>
            <person name="Matus J.T."/>
            <person name="Ware D."/>
            <person name="Wu X."/>
            <person name="Wang H."/>
            <person name="Liu C."/>
            <person name="Fang Y."/>
            <person name="Rustenholz C."/>
            <person name="Cheng Z."/>
            <person name="Xiao H."/>
            <person name="Zhou Y."/>
        </authorList>
    </citation>
    <scope>NUCLEOTIDE SEQUENCE [LARGE SCALE GENOMIC DNA]</scope>
    <source>
        <strain evidence="5">cv. Pinot noir / PN40024</strain>
        <tissue evidence="4">Leaf</tissue>
    </source>
</reference>
<proteinExistence type="inferred from homology"/>
<dbReference type="Proteomes" id="UP001227230">
    <property type="component" value="Chromosome 12"/>
</dbReference>
<evidence type="ECO:0000259" key="3">
    <source>
        <dbReference type="Pfam" id="PF04504"/>
    </source>
</evidence>
<name>A0ABY9CXT1_VITVI</name>
<feature type="compositionally biased region" description="Low complexity" evidence="2">
    <location>
        <begin position="88"/>
        <end position="127"/>
    </location>
</feature>
<comment type="similarity">
    <text evidence="1">Belongs to the GeBP family.</text>
</comment>
<dbReference type="Pfam" id="PF04504">
    <property type="entry name" value="GeBP-like_DBD"/>
    <property type="match status" value="1"/>
</dbReference>
<dbReference type="PANTHER" id="PTHR31662">
    <property type="entry name" value="BNAANNG10740D PROTEIN-RELATED"/>
    <property type="match status" value="1"/>
</dbReference>
<keyword evidence="5" id="KW-1185">Reference proteome</keyword>
<feature type="compositionally biased region" description="Acidic residues" evidence="2">
    <location>
        <begin position="35"/>
        <end position="78"/>
    </location>
</feature>
<dbReference type="InterPro" id="IPR053932">
    <property type="entry name" value="GeBP-like_DBD"/>
</dbReference>
<organism evidence="4 5">
    <name type="scientific">Vitis vinifera</name>
    <name type="common">Grape</name>
    <dbReference type="NCBI Taxonomy" id="29760"/>
    <lineage>
        <taxon>Eukaryota</taxon>
        <taxon>Viridiplantae</taxon>
        <taxon>Streptophyta</taxon>
        <taxon>Embryophyta</taxon>
        <taxon>Tracheophyta</taxon>
        <taxon>Spermatophyta</taxon>
        <taxon>Magnoliopsida</taxon>
        <taxon>eudicotyledons</taxon>
        <taxon>Gunneridae</taxon>
        <taxon>Pentapetalae</taxon>
        <taxon>rosids</taxon>
        <taxon>Vitales</taxon>
        <taxon>Vitaceae</taxon>
        <taxon>Viteae</taxon>
        <taxon>Vitis</taxon>
    </lineage>
</organism>
<accession>A0ABY9CXT1</accession>
<evidence type="ECO:0000313" key="5">
    <source>
        <dbReference type="Proteomes" id="UP001227230"/>
    </source>
</evidence>
<evidence type="ECO:0000256" key="1">
    <source>
        <dbReference type="ARBA" id="ARBA00010820"/>
    </source>
</evidence>